<dbReference type="EMBL" id="QKKF02010473">
    <property type="protein sequence ID" value="RZF44571.1"/>
    <property type="molecule type" value="Genomic_DNA"/>
</dbReference>
<evidence type="ECO:0000256" key="3">
    <source>
        <dbReference type="ARBA" id="ARBA00022692"/>
    </source>
</evidence>
<keyword evidence="2" id="KW-1003">Cell membrane</keyword>
<evidence type="ECO:0008006" key="9">
    <source>
        <dbReference type="Google" id="ProtNLM"/>
    </source>
</evidence>
<protein>
    <recommendedName>
        <fullName evidence="9">Gustatory receptor</fullName>
    </recommendedName>
</protein>
<dbReference type="GO" id="GO:0005886">
    <property type="term" value="C:plasma membrane"/>
    <property type="evidence" value="ECO:0007669"/>
    <property type="project" value="UniProtKB-SubCell"/>
</dbReference>
<evidence type="ECO:0000256" key="1">
    <source>
        <dbReference type="ARBA" id="ARBA00004651"/>
    </source>
</evidence>
<name>A0A482XGV2_LAOST</name>
<evidence type="ECO:0000256" key="4">
    <source>
        <dbReference type="ARBA" id="ARBA00022989"/>
    </source>
</evidence>
<proteinExistence type="predicted"/>
<feature type="transmembrane region" description="Helical" evidence="6">
    <location>
        <begin position="36"/>
        <end position="53"/>
    </location>
</feature>
<keyword evidence="8" id="KW-1185">Reference proteome</keyword>
<comment type="subcellular location">
    <subcellularLocation>
        <location evidence="1">Cell membrane</location>
        <topology evidence="1">Multi-pass membrane protein</topology>
    </subcellularLocation>
</comment>
<feature type="transmembrane region" description="Helical" evidence="6">
    <location>
        <begin position="91"/>
        <end position="118"/>
    </location>
</feature>
<evidence type="ECO:0000256" key="5">
    <source>
        <dbReference type="ARBA" id="ARBA00023136"/>
    </source>
</evidence>
<dbReference type="Proteomes" id="UP000291343">
    <property type="component" value="Unassembled WGS sequence"/>
</dbReference>
<accession>A0A482XGV2</accession>
<evidence type="ECO:0000313" key="8">
    <source>
        <dbReference type="Proteomes" id="UP000291343"/>
    </source>
</evidence>
<gene>
    <name evidence="7" type="ORF">LSTR_LSTR001329</name>
</gene>
<organism evidence="7 8">
    <name type="scientific">Laodelphax striatellus</name>
    <name type="common">Small brown planthopper</name>
    <name type="synonym">Delphax striatella</name>
    <dbReference type="NCBI Taxonomy" id="195883"/>
    <lineage>
        <taxon>Eukaryota</taxon>
        <taxon>Metazoa</taxon>
        <taxon>Ecdysozoa</taxon>
        <taxon>Arthropoda</taxon>
        <taxon>Hexapoda</taxon>
        <taxon>Insecta</taxon>
        <taxon>Pterygota</taxon>
        <taxon>Neoptera</taxon>
        <taxon>Paraneoptera</taxon>
        <taxon>Hemiptera</taxon>
        <taxon>Auchenorrhyncha</taxon>
        <taxon>Fulgoroidea</taxon>
        <taxon>Delphacidae</taxon>
        <taxon>Criomorphinae</taxon>
        <taxon>Laodelphax</taxon>
    </lineage>
</organism>
<dbReference type="SMR" id="A0A482XGV2"/>
<keyword evidence="3 6" id="KW-0812">Transmembrane</keyword>
<reference evidence="7 8" key="1">
    <citation type="journal article" date="2017" name="Gigascience">
        <title>Genome sequence of the small brown planthopper, Laodelphax striatellus.</title>
        <authorList>
            <person name="Zhu J."/>
            <person name="Jiang F."/>
            <person name="Wang X."/>
            <person name="Yang P."/>
            <person name="Bao Y."/>
            <person name="Zhao W."/>
            <person name="Wang W."/>
            <person name="Lu H."/>
            <person name="Wang Q."/>
            <person name="Cui N."/>
            <person name="Li J."/>
            <person name="Chen X."/>
            <person name="Luo L."/>
            <person name="Yu J."/>
            <person name="Kang L."/>
            <person name="Cui F."/>
        </authorList>
    </citation>
    <scope>NUCLEOTIDE SEQUENCE [LARGE SCALE GENOMIC DNA]</scope>
    <source>
        <strain evidence="7">Lst14</strain>
    </source>
</reference>
<keyword evidence="5 6" id="KW-0472">Membrane</keyword>
<dbReference type="Pfam" id="PF08395">
    <property type="entry name" value="7tm_7"/>
    <property type="match status" value="1"/>
</dbReference>
<dbReference type="InterPro" id="IPR013604">
    <property type="entry name" value="7TM_chemorcpt"/>
</dbReference>
<evidence type="ECO:0000313" key="7">
    <source>
        <dbReference type="EMBL" id="RZF44571.1"/>
    </source>
</evidence>
<dbReference type="InParanoid" id="A0A482XGV2"/>
<feature type="transmembrane region" description="Helical" evidence="6">
    <location>
        <begin position="138"/>
        <end position="164"/>
    </location>
</feature>
<dbReference type="AlphaFoldDB" id="A0A482XGV2"/>
<sequence length="192" mass="21989">MDICNTFIGCSKFLGVYPVLYDSKIMDAPFRKAKFFMTRHIVFIILTIFALITKFQTDLLFMIVVTFYLLLMCTYGLVFNISNFDNKRGLGLINFFILTLTIIVYRLFLCWVVCHGASSIDVEIQLFRLQCKNRENPFNIFGMFAIGKSFMFMMLTTIISYIAVIIQFTYEAQAGLNGTLIISNNNTNASGL</sequence>
<evidence type="ECO:0000256" key="2">
    <source>
        <dbReference type="ARBA" id="ARBA00022475"/>
    </source>
</evidence>
<dbReference type="GO" id="GO:0050909">
    <property type="term" value="P:sensory perception of taste"/>
    <property type="evidence" value="ECO:0007669"/>
    <property type="project" value="InterPro"/>
</dbReference>
<comment type="caution">
    <text evidence="7">The sequence shown here is derived from an EMBL/GenBank/DDBJ whole genome shotgun (WGS) entry which is preliminary data.</text>
</comment>
<keyword evidence="4 6" id="KW-1133">Transmembrane helix</keyword>
<evidence type="ECO:0000256" key="6">
    <source>
        <dbReference type="SAM" id="Phobius"/>
    </source>
</evidence>
<feature type="transmembrane region" description="Helical" evidence="6">
    <location>
        <begin position="59"/>
        <end position="79"/>
    </location>
</feature>
<dbReference type="OrthoDB" id="10488145at2759"/>